<name>A0A9D2TRH3_9CORY</name>
<evidence type="ECO:0000256" key="3">
    <source>
        <dbReference type="ARBA" id="ARBA00023204"/>
    </source>
</evidence>
<dbReference type="InterPro" id="IPR038726">
    <property type="entry name" value="PDDEXK_AddAB-type"/>
</dbReference>
<sequence length="976" mass="104258">MNITFGWSYDGARWSNRTVSGTLSEVVAGPAQLAGILATRLACTIPEPDRPARIAAVRRAMGTALAAADTGPLAHVASSYRADPWSLARTMLDWRDQLVTAGWDGRAGQDASPRLTLLSQVNSAATRDPQWTPGAADQLRDVADILRDLAGSASGGANTWPLGITGIDLDNHRADLPPVWQRILTDLATLGVTVTEVDAPDDLSDLQVVTTDTEWDAATAGARLLNGALREKREPLTVVASRPTELLDRELSRRDLPQVGVRAASGERSFAQIVPVFLAAATAPPDIHAIGTLLQHTVTTTTIKTDTDPGTGPVTVPVRLVPKDLRHALLGALSNEPGVGGPEWRKAIEDTVQIYSDPETADPAKADLTRDLDRILHREQLAEETDPEGRTGYPADTVTAHLSWLATRLAALDRINNVSDEDTESDSDLSRVAAGTRTAAEIVSSLGEELISPRELHAIVADCTPSTTSGGGAQASDLLDVVSSPAQLGTGSAEVLWWIPVDDLSSPAPVFRPAEITALADCGIELPDRHATASLVLDSHLRALRRRGRVCAILPAEVDGEAAAAHPALTFLADDLRRRLGATSLEDALADAKVPGARLTPDDATTPRPTDPVRPDPVERTIAPGEHLVPDYLSYSQWTSLLAHPLEWLLERQLGIRAGGLTDLPQGNQMIGTYLHAVVEGIVDDRLAGSEEPVTVIAEVSEIRERMDDLLPQYASPLLLPGQSRQRGIVLDHGTTAIHGLFTSLAAAGVRIAAAEAKYTTTIRGSRGAGGEELRLGGYRDLDVILADGTRGVIDLKYTNSKKKYRELLEEGAALQLAVYAYSVADGGQLADVPVAYFSLKQNRMDTNSPAFGSPDILTVSPRDNGAVDADTLFDRAVTGVNRIFDDLRDGRVVDIGNILVSDEWTALGKQLKKAAGRGSLSPDDVIDASPYSPEQVKRYTEAVDAATNLGFIPTEIVKYTAFDLITGKTGDYSER</sequence>
<reference evidence="6" key="1">
    <citation type="journal article" date="2021" name="PeerJ">
        <title>Extensive microbial diversity within the chicken gut microbiome revealed by metagenomics and culture.</title>
        <authorList>
            <person name="Gilroy R."/>
            <person name="Ravi A."/>
            <person name="Getino M."/>
            <person name="Pursley I."/>
            <person name="Horton D.L."/>
            <person name="Alikhan N.F."/>
            <person name="Baker D."/>
            <person name="Gharbi K."/>
            <person name="Hall N."/>
            <person name="Watson M."/>
            <person name="Adriaenssens E.M."/>
            <person name="Foster-Nyarko E."/>
            <person name="Jarju S."/>
            <person name="Secka A."/>
            <person name="Antonio M."/>
            <person name="Oren A."/>
            <person name="Chaudhuri R.R."/>
            <person name="La Ragione R."/>
            <person name="Hildebrand F."/>
            <person name="Pallen M.J."/>
        </authorList>
    </citation>
    <scope>NUCLEOTIDE SEQUENCE</scope>
    <source>
        <strain evidence="6">ChiHjej13B12-4958</strain>
    </source>
</reference>
<comment type="caution">
    <text evidence="6">The sequence shown here is derived from an EMBL/GenBank/DDBJ whole genome shotgun (WGS) entry which is preliminary data.</text>
</comment>
<organism evidence="6 7">
    <name type="scientific">Candidatus Corynebacterium faecigallinarum</name>
    <dbReference type="NCBI Taxonomy" id="2838528"/>
    <lineage>
        <taxon>Bacteria</taxon>
        <taxon>Bacillati</taxon>
        <taxon>Actinomycetota</taxon>
        <taxon>Actinomycetes</taxon>
        <taxon>Mycobacteriales</taxon>
        <taxon>Corynebacteriaceae</taxon>
        <taxon>Corynebacterium</taxon>
    </lineage>
</organism>
<proteinExistence type="predicted"/>
<keyword evidence="2" id="KW-0378">Hydrolase</keyword>
<gene>
    <name evidence="6" type="ORF">H9751_11215</name>
</gene>
<evidence type="ECO:0000256" key="2">
    <source>
        <dbReference type="ARBA" id="ARBA00022806"/>
    </source>
</evidence>
<reference evidence="6" key="2">
    <citation type="submission" date="2021-04" db="EMBL/GenBank/DDBJ databases">
        <authorList>
            <person name="Gilroy R."/>
        </authorList>
    </citation>
    <scope>NUCLEOTIDE SEQUENCE</scope>
    <source>
        <strain evidence="6">ChiHjej13B12-4958</strain>
    </source>
</reference>
<dbReference type="GO" id="GO:0006281">
    <property type="term" value="P:DNA repair"/>
    <property type="evidence" value="ECO:0007669"/>
    <property type="project" value="UniProtKB-KW"/>
</dbReference>
<protein>
    <submittedName>
        <fullName evidence="6">PD-(D/E)XK nuclease family protein</fullName>
    </submittedName>
</protein>
<evidence type="ECO:0000259" key="5">
    <source>
        <dbReference type="Pfam" id="PF12705"/>
    </source>
</evidence>
<keyword evidence="1" id="KW-0227">DNA damage</keyword>
<evidence type="ECO:0000313" key="6">
    <source>
        <dbReference type="EMBL" id="HJC86084.1"/>
    </source>
</evidence>
<keyword evidence="2" id="KW-0547">Nucleotide-binding</keyword>
<dbReference type="Proteomes" id="UP000823858">
    <property type="component" value="Unassembled WGS sequence"/>
</dbReference>
<evidence type="ECO:0000313" key="7">
    <source>
        <dbReference type="Proteomes" id="UP000823858"/>
    </source>
</evidence>
<dbReference type="GO" id="GO:0004386">
    <property type="term" value="F:helicase activity"/>
    <property type="evidence" value="ECO:0007669"/>
    <property type="project" value="UniProtKB-KW"/>
</dbReference>
<accession>A0A9D2TRH3</accession>
<keyword evidence="3" id="KW-0234">DNA repair</keyword>
<keyword evidence="2" id="KW-0347">Helicase</keyword>
<evidence type="ECO:0000256" key="1">
    <source>
        <dbReference type="ARBA" id="ARBA00022763"/>
    </source>
</evidence>
<keyword evidence="2" id="KW-0067">ATP-binding</keyword>
<feature type="region of interest" description="Disordered" evidence="4">
    <location>
        <begin position="597"/>
        <end position="617"/>
    </location>
</feature>
<evidence type="ECO:0000256" key="4">
    <source>
        <dbReference type="SAM" id="MobiDB-lite"/>
    </source>
</evidence>
<dbReference type="EMBL" id="DWVP01000024">
    <property type="protein sequence ID" value="HJC86084.1"/>
    <property type="molecule type" value="Genomic_DNA"/>
</dbReference>
<dbReference type="Pfam" id="PF12705">
    <property type="entry name" value="PDDEXK_1"/>
    <property type="match status" value="1"/>
</dbReference>
<dbReference type="AlphaFoldDB" id="A0A9D2TRH3"/>
<feature type="domain" description="PD-(D/E)XK endonuclease-like" evidence="5">
    <location>
        <begin position="633"/>
        <end position="856"/>
    </location>
</feature>